<evidence type="ECO:0000313" key="2">
    <source>
        <dbReference type="Proteomes" id="UP000001844"/>
    </source>
</evidence>
<keyword evidence="2" id="KW-1185">Reference proteome</keyword>
<proteinExistence type="predicted"/>
<sequence>MVLRVTDSALKAPMSRGVKAFQLGKEKSALCQNTWRGKCVLSNGLRVPVFGQAEIALRACYPLRARQISTGDTEPFGTVWRPVNGADVAWCVGHHGHKASGFFQRLFTRGSLR</sequence>
<dbReference type="Proteomes" id="UP000001844">
    <property type="component" value="Chromosome"/>
</dbReference>
<accession>D5C166</accession>
<protein>
    <submittedName>
        <fullName evidence="1">Uncharacterized protein</fullName>
    </submittedName>
</protein>
<dbReference type="KEGG" id="nhl:Nhal_1476"/>
<evidence type="ECO:0000313" key="1">
    <source>
        <dbReference type="EMBL" id="ADE14623.1"/>
    </source>
</evidence>
<reference evidence="2" key="1">
    <citation type="submission" date="2010-04" db="EMBL/GenBank/DDBJ databases">
        <title>Complete genome sequence of Nitrosococcus halophilus Nc4, a salt-adapted, aerobic obligate ammonia-oxidizing sulfur purple bacterium.</title>
        <authorList>
            <consortium name="US DOE Joint Genome Institute"/>
            <person name="Campbell M.A."/>
            <person name="Malfatti S.A."/>
            <person name="Chain P.S.G."/>
            <person name="Heidelberg J.F."/>
            <person name="Ward B.B."/>
            <person name="Klotz M.G."/>
        </authorList>
    </citation>
    <scope>NUCLEOTIDE SEQUENCE [LARGE SCALE GENOMIC DNA]</scope>
    <source>
        <strain evidence="2">Nc4</strain>
    </source>
</reference>
<gene>
    <name evidence="1" type="ordered locus">Nhal_1476</name>
</gene>
<dbReference type="HOGENOM" id="CLU_2130807_0_0_6"/>
<dbReference type="AlphaFoldDB" id="D5C166"/>
<organism evidence="1 2">
    <name type="scientific">Nitrosococcus halophilus (strain Nc4)</name>
    <dbReference type="NCBI Taxonomy" id="472759"/>
    <lineage>
        <taxon>Bacteria</taxon>
        <taxon>Pseudomonadati</taxon>
        <taxon>Pseudomonadota</taxon>
        <taxon>Gammaproteobacteria</taxon>
        <taxon>Chromatiales</taxon>
        <taxon>Chromatiaceae</taxon>
        <taxon>Nitrosococcus</taxon>
    </lineage>
</organism>
<dbReference type="EMBL" id="CP001798">
    <property type="protein sequence ID" value="ADE14623.1"/>
    <property type="molecule type" value="Genomic_DNA"/>
</dbReference>
<name>D5C166_NITHN</name>
<dbReference type="STRING" id="472759.Nhal_1476"/>